<dbReference type="RefSeq" id="WP_218405509.1">
    <property type="nucleotide sequence ID" value="NZ_JAGSPC010000002.1"/>
</dbReference>
<dbReference type="AlphaFoldDB" id="A0A9X1F4J8"/>
<accession>A0A9X1F4J8</accession>
<dbReference type="PROSITE" id="PS51257">
    <property type="entry name" value="PROKAR_LIPOPROTEIN"/>
    <property type="match status" value="1"/>
</dbReference>
<dbReference type="EMBL" id="JAGSPC010000002">
    <property type="protein sequence ID" value="MBV7260131.1"/>
    <property type="molecule type" value="Genomic_DNA"/>
</dbReference>
<organism evidence="1 2">
    <name type="scientific">Erythrobacter crassostreae</name>
    <dbReference type="NCBI Taxonomy" id="2828328"/>
    <lineage>
        <taxon>Bacteria</taxon>
        <taxon>Pseudomonadati</taxon>
        <taxon>Pseudomonadota</taxon>
        <taxon>Alphaproteobacteria</taxon>
        <taxon>Sphingomonadales</taxon>
        <taxon>Erythrobacteraceae</taxon>
        <taxon>Erythrobacter/Porphyrobacter group</taxon>
        <taxon>Erythrobacter</taxon>
    </lineage>
</organism>
<comment type="caution">
    <text evidence="1">The sequence shown here is derived from an EMBL/GenBank/DDBJ whole genome shotgun (WGS) entry which is preliminary data.</text>
</comment>
<evidence type="ECO:0000313" key="2">
    <source>
        <dbReference type="Proteomes" id="UP001138681"/>
    </source>
</evidence>
<protein>
    <submittedName>
        <fullName evidence="1">Aspartate-semialdehyde dehydrogenase</fullName>
    </submittedName>
</protein>
<proteinExistence type="predicted"/>
<name>A0A9X1F4J8_9SPHN</name>
<reference evidence="1" key="1">
    <citation type="submission" date="2021-04" db="EMBL/GenBank/DDBJ databases">
        <authorList>
            <person name="Pira H."/>
            <person name="Risdian C."/>
            <person name="Wink J."/>
        </authorList>
    </citation>
    <scope>NUCLEOTIDE SEQUENCE</scope>
    <source>
        <strain evidence="1">WH158</strain>
    </source>
</reference>
<dbReference type="Proteomes" id="UP001138681">
    <property type="component" value="Unassembled WGS sequence"/>
</dbReference>
<keyword evidence="2" id="KW-1185">Reference proteome</keyword>
<sequence>MRAFLIGFAALSLAACDSSNVPSPAERQAGAAPAIAPVDETLVSLRGDGLAAGAEAFYFAAGQNEVTTALSATLGAQTGGGPMLECGAGPMENASFPDGLTVNFKDGIFVGWFHNNGSDQIAVDGEFSIGAARSDVEALPGFALIEGSTLGEEFALGDRIGGLFEGDAVSTLYAGTQCFFR</sequence>
<evidence type="ECO:0000313" key="1">
    <source>
        <dbReference type="EMBL" id="MBV7260131.1"/>
    </source>
</evidence>
<gene>
    <name evidence="1" type="ORF">KCG46_11180</name>
</gene>